<feature type="compositionally biased region" description="Basic residues" evidence="2">
    <location>
        <begin position="483"/>
        <end position="495"/>
    </location>
</feature>
<dbReference type="GO" id="GO:0000289">
    <property type="term" value="P:nuclear-transcribed mRNA poly(A) tail shortening"/>
    <property type="evidence" value="ECO:0007669"/>
    <property type="project" value="TreeGrafter"/>
</dbReference>
<dbReference type="InterPro" id="IPR051181">
    <property type="entry name" value="CAF1_poly(A)_ribonucleases"/>
</dbReference>
<dbReference type="OrthoDB" id="1432093at2759"/>
<dbReference type="InterPro" id="IPR036397">
    <property type="entry name" value="RNaseH_sf"/>
</dbReference>
<dbReference type="EMBL" id="JAGMWT010000013">
    <property type="protein sequence ID" value="KAH7117803.1"/>
    <property type="molecule type" value="Genomic_DNA"/>
</dbReference>
<dbReference type="AlphaFoldDB" id="A0A9P9DER8"/>
<comment type="similarity">
    <text evidence="1">Belongs to the CAF1 family.</text>
</comment>
<evidence type="ECO:0000313" key="3">
    <source>
        <dbReference type="EMBL" id="KAH7117803.1"/>
    </source>
</evidence>
<gene>
    <name evidence="3" type="ORF">B0J11DRAFT_536748</name>
</gene>
<dbReference type="Proteomes" id="UP000700596">
    <property type="component" value="Unassembled WGS sequence"/>
</dbReference>
<proteinExistence type="inferred from homology"/>
<dbReference type="SUPFAM" id="SSF53098">
    <property type="entry name" value="Ribonuclease H-like"/>
    <property type="match status" value="1"/>
</dbReference>
<dbReference type="GO" id="GO:1990431">
    <property type="term" value="P:priRNA 3'-end processing"/>
    <property type="evidence" value="ECO:0007669"/>
    <property type="project" value="TreeGrafter"/>
</dbReference>
<feature type="region of interest" description="Disordered" evidence="2">
    <location>
        <begin position="520"/>
        <end position="551"/>
    </location>
</feature>
<dbReference type="InterPro" id="IPR006941">
    <property type="entry name" value="RNase_CAF1"/>
</dbReference>
<dbReference type="Pfam" id="PF04857">
    <property type="entry name" value="CAF1"/>
    <property type="match status" value="1"/>
</dbReference>
<feature type="region of interest" description="Disordered" evidence="2">
    <location>
        <begin position="456"/>
        <end position="500"/>
    </location>
</feature>
<protein>
    <submittedName>
        <fullName evidence="3">Ribonuclease H-like domain-containing protein</fullName>
    </submittedName>
</protein>
<keyword evidence="4" id="KW-1185">Reference proteome</keyword>
<reference evidence="3" key="1">
    <citation type="journal article" date="2021" name="Nat. Commun.">
        <title>Genetic determinants of endophytism in the Arabidopsis root mycobiome.</title>
        <authorList>
            <person name="Mesny F."/>
            <person name="Miyauchi S."/>
            <person name="Thiergart T."/>
            <person name="Pickel B."/>
            <person name="Atanasova L."/>
            <person name="Karlsson M."/>
            <person name="Huettel B."/>
            <person name="Barry K.W."/>
            <person name="Haridas S."/>
            <person name="Chen C."/>
            <person name="Bauer D."/>
            <person name="Andreopoulos W."/>
            <person name="Pangilinan J."/>
            <person name="LaButti K."/>
            <person name="Riley R."/>
            <person name="Lipzen A."/>
            <person name="Clum A."/>
            <person name="Drula E."/>
            <person name="Henrissat B."/>
            <person name="Kohler A."/>
            <person name="Grigoriev I.V."/>
            <person name="Martin F.M."/>
            <person name="Hacquard S."/>
        </authorList>
    </citation>
    <scope>NUCLEOTIDE SEQUENCE</scope>
    <source>
        <strain evidence="3">MPI-CAGE-CH-0243</strain>
    </source>
</reference>
<dbReference type="PANTHER" id="PTHR15092">
    <property type="entry name" value="POLY A -SPECIFIC RIBONUCLEASE/TARGET OF EGR1, MEMBER 1"/>
    <property type="match status" value="1"/>
</dbReference>
<sequence>MEVNGRSFPYHLLGIIKNISEADFVSFDLEMSGIPSGMHRIPPKGRQASLEDRYAEGKASAERYQILQVGITCGKFEWAQNQYVLRPYNFNISPMVQEKISIERDISFQTGAIAFLFEHGFQFDQAFRTGVQYLSREEAAHAKQNADDRLDKKNVVEDVHLKATDVEALDFMKRVRDAIAAWKATNSFVLEITSHTGLQDQPDQPVISRFEKRLVHQLVRAESPYLIATGRDDHILIKKSDPVQEAAHVRRKKAEARGRIAKQTGFRWVVEAMAHGDIEVDPAYFARDKTGEPIAADFREIKSSLGRSLDRLKNKQPVLVGHNMFLDLLFFYQTFIGQLPDTLDCFCDAIHTIFPRIIDTKYLDTFDGGDLHASPPLEEVARKFADQPLPKIVTDPAHSKYFDMKAPHEAGYDSLQTATILLRVSTDIQANRWNGVMSVNSSSSSVNSFATAFESLSASGQDKPPVPELPAIKEEDYSLGHERNKKKRKKKNRGSKQKEVPVIATENKFERLRILGLISDNKTESDEEETEGDRIPSSHSPPQTDWQNAPDPVYDIVTYPIPEVVRAPMEMMPDFDSDFWRKFGNRLRIFGTQETVLNVGKWPMK</sequence>
<comment type="caution">
    <text evidence="3">The sequence shown here is derived from an EMBL/GenBank/DDBJ whole genome shotgun (WGS) entry which is preliminary data.</text>
</comment>
<feature type="compositionally biased region" description="Basic and acidic residues" evidence="2">
    <location>
        <begin position="471"/>
        <end position="482"/>
    </location>
</feature>
<dbReference type="GO" id="GO:0003723">
    <property type="term" value="F:RNA binding"/>
    <property type="evidence" value="ECO:0007669"/>
    <property type="project" value="TreeGrafter"/>
</dbReference>
<dbReference type="GO" id="GO:0005634">
    <property type="term" value="C:nucleus"/>
    <property type="evidence" value="ECO:0007669"/>
    <property type="project" value="TreeGrafter"/>
</dbReference>
<evidence type="ECO:0000313" key="4">
    <source>
        <dbReference type="Proteomes" id="UP000700596"/>
    </source>
</evidence>
<evidence type="ECO:0000256" key="1">
    <source>
        <dbReference type="ARBA" id="ARBA00008372"/>
    </source>
</evidence>
<dbReference type="PANTHER" id="PTHR15092:SF22">
    <property type="entry name" value="POLY(A)-SPECIFIC RIBONUCLEASE PNLDC1"/>
    <property type="match status" value="1"/>
</dbReference>
<feature type="compositionally biased region" description="Polar residues" evidence="2">
    <location>
        <begin position="537"/>
        <end position="547"/>
    </location>
</feature>
<dbReference type="GO" id="GO:1990432">
    <property type="term" value="P:siRNA 3'-end processing"/>
    <property type="evidence" value="ECO:0007669"/>
    <property type="project" value="TreeGrafter"/>
</dbReference>
<dbReference type="Gene3D" id="3.30.420.10">
    <property type="entry name" value="Ribonuclease H-like superfamily/Ribonuclease H"/>
    <property type="match status" value="2"/>
</dbReference>
<organism evidence="3 4">
    <name type="scientific">Dendryphion nanum</name>
    <dbReference type="NCBI Taxonomy" id="256645"/>
    <lineage>
        <taxon>Eukaryota</taxon>
        <taxon>Fungi</taxon>
        <taxon>Dikarya</taxon>
        <taxon>Ascomycota</taxon>
        <taxon>Pezizomycotina</taxon>
        <taxon>Dothideomycetes</taxon>
        <taxon>Pleosporomycetidae</taxon>
        <taxon>Pleosporales</taxon>
        <taxon>Torulaceae</taxon>
        <taxon>Dendryphion</taxon>
    </lineage>
</organism>
<name>A0A9P9DER8_9PLEO</name>
<accession>A0A9P9DER8</accession>
<dbReference type="GO" id="GO:0000175">
    <property type="term" value="F:3'-5'-RNA exonuclease activity"/>
    <property type="evidence" value="ECO:0007669"/>
    <property type="project" value="TreeGrafter"/>
</dbReference>
<dbReference type="InterPro" id="IPR012337">
    <property type="entry name" value="RNaseH-like_sf"/>
</dbReference>
<evidence type="ECO:0000256" key="2">
    <source>
        <dbReference type="SAM" id="MobiDB-lite"/>
    </source>
</evidence>